<evidence type="ECO:0000256" key="2">
    <source>
        <dbReference type="ARBA" id="ARBA00022723"/>
    </source>
</evidence>
<dbReference type="GeneID" id="36572446"/>
<gene>
    <name evidence="9" type="ORF">M430DRAFT_20763</name>
</gene>
<evidence type="ECO:0000256" key="3">
    <source>
        <dbReference type="ARBA" id="ARBA00022737"/>
    </source>
</evidence>
<dbReference type="InterPro" id="IPR050888">
    <property type="entry name" value="ZnF_C2H2-type_TF"/>
</dbReference>
<dbReference type="STRING" id="857342.A0A2T3AVZ0"/>
<dbReference type="Proteomes" id="UP000241818">
    <property type="component" value="Unassembled WGS sequence"/>
</dbReference>
<dbReference type="OrthoDB" id="8117402at2759"/>
<sequence length="506" mass="56108">MAPPTHCRRCNLTFSTWNDYHIHKTVSRHHIYCVICSHDFKSTDAYKRHHDQEHSAEQHLPCPGCNRVFTRIGGLMNHIELTECLALDKYKDRKADKSEKTGGLARIQAHAESWTHPENAHMRTLPVEPTLDTQDQSDGLSTTTQVEALYSMSPQMPRVQLSGVDSQASNTFLIDLSTSVDNTVNAKAHDKSSLVEDEEDLIDLEIAAIPGKLAVTTSSHSELNTSIHAPTINYKNTEDFPALGATLKQEMKTSDDYFIIDKNPWVAKKQSDTASSAHPLVDLQKDILGKKRTPDLGTIKQELLHLGRQGSAWSLPKNLFPKAPPAVAPPVSLIESIKTGPPGKGAENAVDPESKKFPPHHPKAPGFCASDYLNTFTKKKSFGSANGFVQHLTSAVHVAEAQKLQCPNCFRYYHSATALTQHAEAQGIRCKIRELVEYGTYVEDFTASTAGIDGRHADDTVRYVITDEAKKQVNAAAQRVINANAAIHEAKAQRQEDFWKSHEPTW</sequence>
<dbReference type="PANTHER" id="PTHR24406">
    <property type="entry name" value="TRANSCRIPTIONAL REPRESSOR CTCFL-RELATED"/>
    <property type="match status" value="1"/>
</dbReference>
<organism evidence="9 10">
    <name type="scientific">Amorphotheca resinae ATCC 22711</name>
    <dbReference type="NCBI Taxonomy" id="857342"/>
    <lineage>
        <taxon>Eukaryota</taxon>
        <taxon>Fungi</taxon>
        <taxon>Dikarya</taxon>
        <taxon>Ascomycota</taxon>
        <taxon>Pezizomycotina</taxon>
        <taxon>Leotiomycetes</taxon>
        <taxon>Helotiales</taxon>
        <taxon>Amorphothecaceae</taxon>
        <taxon>Amorphotheca</taxon>
    </lineage>
</organism>
<dbReference type="EMBL" id="KZ679014">
    <property type="protein sequence ID" value="PSS12846.1"/>
    <property type="molecule type" value="Genomic_DNA"/>
</dbReference>
<evidence type="ECO:0000313" key="9">
    <source>
        <dbReference type="EMBL" id="PSS12846.1"/>
    </source>
</evidence>
<keyword evidence="6" id="KW-0539">Nucleus</keyword>
<keyword evidence="3" id="KW-0677">Repeat</keyword>
<comment type="subcellular location">
    <subcellularLocation>
        <location evidence="1">Nucleus</location>
    </subcellularLocation>
</comment>
<dbReference type="AlphaFoldDB" id="A0A2T3AVZ0"/>
<dbReference type="InParanoid" id="A0A2T3AVZ0"/>
<dbReference type="RefSeq" id="XP_024718837.1">
    <property type="nucleotide sequence ID" value="XM_024864365.1"/>
</dbReference>
<dbReference type="GO" id="GO:0005634">
    <property type="term" value="C:nucleus"/>
    <property type="evidence" value="ECO:0007669"/>
    <property type="project" value="UniProtKB-SubCell"/>
</dbReference>
<evidence type="ECO:0000313" key="10">
    <source>
        <dbReference type="Proteomes" id="UP000241818"/>
    </source>
</evidence>
<keyword evidence="2" id="KW-0479">Metal-binding</keyword>
<dbReference type="Gene3D" id="3.30.160.60">
    <property type="entry name" value="Classic Zinc Finger"/>
    <property type="match status" value="1"/>
</dbReference>
<dbReference type="SMART" id="SM00355">
    <property type="entry name" value="ZnF_C2H2"/>
    <property type="match status" value="4"/>
</dbReference>
<evidence type="ECO:0000259" key="8">
    <source>
        <dbReference type="PROSITE" id="PS50157"/>
    </source>
</evidence>
<dbReference type="GO" id="GO:0008270">
    <property type="term" value="F:zinc ion binding"/>
    <property type="evidence" value="ECO:0007669"/>
    <property type="project" value="UniProtKB-KW"/>
</dbReference>
<name>A0A2T3AVZ0_AMORE</name>
<keyword evidence="4 7" id="KW-0863">Zinc-finger</keyword>
<evidence type="ECO:0000256" key="5">
    <source>
        <dbReference type="ARBA" id="ARBA00022833"/>
    </source>
</evidence>
<dbReference type="PROSITE" id="PS50157">
    <property type="entry name" value="ZINC_FINGER_C2H2_2"/>
    <property type="match status" value="1"/>
</dbReference>
<protein>
    <recommendedName>
        <fullName evidence="8">C2H2-type domain-containing protein</fullName>
    </recommendedName>
</protein>
<dbReference type="PROSITE" id="PS00028">
    <property type="entry name" value="ZINC_FINGER_C2H2_1"/>
    <property type="match status" value="1"/>
</dbReference>
<evidence type="ECO:0000256" key="6">
    <source>
        <dbReference type="ARBA" id="ARBA00023242"/>
    </source>
</evidence>
<keyword evidence="5" id="KW-0862">Zinc</keyword>
<dbReference type="InterPro" id="IPR013087">
    <property type="entry name" value="Znf_C2H2_type"/>
</dbReference>
<evidence type="ECO:0000256" key="4">
    <source>
        <dbReference type="ARBA" id="ARBA00022771"/>
    </source>
</evidence>
<keyword evidence="10" id="KW-1185">Reference proteome</keyword>
<proteinExistence type="predicted"/>
<accession>A0A2T3AVZ0</accession>
<feature type="domain" description="C2H2-type" evidence="8">
    <location>
        <begin position="31"/>
        <end position="59"/>
    </location>
</feature>
<evidence type="ECO:0000256" key="1">
    <source>
        <dbReference type="ARBA" id="ARBA00004123"/>
    </source>
</evidence>
<evidence type="ECO:0000256" key="7">
    <source>
        <dbReference type="PROSITE-ProRule" id="PRU00042"/>
    </source>
</evidence>
<reference evidence="9 10" key="1">
    <citation type="journal article" date="2018" name="New Phytol.">
        <title>Comparative genomics and transcriptomics depict ericoid mycorrhizal fungi as versatile saprotrophs and plant mutualists.</title>
        <authorList>
            <person name="Martino E."/>
            <person name="Morin E."/>
            <person name="Grelet G.A."/>
            <person name="Kuo A."/>
            <person name="Kohler A."/>
            <person name="Daghino S."/>
            <person name="Barry K.W."/>
            <person name="Cichocki N."/>
            <person name="Clum A."/>
            <person name="Dockter R.B."/>
            <person name="Hainaut M."/>
            <person name="Kuo R.C."/>
            <person name="LaButti K."/>
            <person name="Lindahl B.D."/>
            <person name="Lindquist E.A."/>
            <person name="Lipzen A."/>
            <person name="Khouja H.R."/>
            <person name="Magnuson J."/>
            <person name="Murat C."/>
            <person name="Ohm R.A."/>
            <person name="Singer S.W."/>
            <person name="Spatafora J.W."/>
            <person name="Wang M."/>
            <person name="Veneault-Fourrey C."/>
            <person name="Henrissat B."/>
            <person name="Grigoriev I.V."/>
            <person name="Martin F.M."/>
            <person name="Perotto S."/>
        </authorList>
    </citation>
    <scope>NUCLEOTIDE SEQUENCE [LARGE SCALE GENOMIC DNA]</scope>
    <source>
        <strain evidence="9 10">ATCC 22711</strain>
    </source>
</reference>